<protein>
    <submittedName>
        <fullName evidence="2">Uncharacterized protein</fullName>
    </submittedName>
</protein>
<reference evidence="3" key="1">
    <citation type="submission" date="2014-09" db="EMBL/GenBank/DDBJ databases">
        <authorList>
            <person name="Sharma Rahul"/>
            <person name="Thines Marco"/>
        </authorList>
    </citation>
    <scope>NUCLEOTIDE SEQUENCE [LARGE SCALE GENOMIC DNA]</scope>
</reference>
<evidence type="ECO:0000256" key="1">
    <source>
        <dbReference type="SAM" id="MobiDB-lite"/>
    </source>
</evidence>
<dbReference type="EMBL" id="CCYD01000653">
    <property type="protein sequence ID" value="CEG43160.1"/>
    <property type="molecule type" value="Genomic_DNA"/>
</dbReference>
<dbReference type="OrthoDB" id="164782at2759"/>
<dbReference type="RefSeq" id="XP_024579529.1">
    <property type="nucleotide sequence ID" value="XM_024729120.1"/>
</dbReference>
<sequence length="227" mass="25062">MSEVSPELEHGSALSSTRATVVLTEKNVDNIKQQNQDSRTATPLSSISDLSLEVSARHGMEDEMEQSDDLLCDTTSLLSNRERSTASAQFLVACQAEEHSQQSEHSSVSSPAPSTTETLPKLRPTAPARCVVPNCCDYFTSPHPHYPKEVVGKAQKVEEPLSSSSSETNIANLEATIETVESENNNHTEDRSNHGNVNRSGQDSDEFEMWDYVCPQYARRGYANEWV</sequence>
<organism evidence="2 3">
    <name type="scientific">Plasmopara halstedii</name>
    <name type="common">Downy mildew of sunflower</name>
    <dbReference type="NCBI Taxonomy" id="4781"/>
    <lineage>
        <taxon>Eukaryota</taxon>
        <taxon>Sar</taxon>
        <taxon>Stramenopiles</taxon>
        <taxon>Oomycota</taxon>
        <taxon>Peronosporomycetes</taxon>
        <taxon>Peronosporales</taxon>
        <taxon>Peronosporaceae</taxon>
        <taxon>Plasmopara</taxon>
    </lineage>
</organism>
<dbReference type="GeneID" id="36408429"/>
<keyword evidence="3" id="KW-1185">Reference proteome</keyword>
<feature type="compositionally biased region" description="Basic and acidic residues" evidence="1">
    <location>
        <begin position="184"/>
        <end position="193"/>
    </location>
</feature>
<dbReference type="Proteomes" id="UP000054928">
    <property type="component" value="Unassembled WGS sequence"/>
</dbReference>
<proteinExistence type="predicted"/>
<dbReference type="AlphaFoldDB" id="A0A0P1APN1"/>
<feature type="region of interest" description="Disordered" evidence="1">
    <location>
        <begin position="183"/>
        <end position="202"/>
    </location>
</feature>
<evidence type="ECO:0000313" key="3">
    <source>
        <dbReference type="Proteomes" id="UP000054928"/>
    </source>
</evidence>
<evidence type="ECO:0000313" key="2">
    <source>
        <dbReference type="EMBL" id="CEG43160.1"/>
    </source>
</evidence>
<feature type="compositionally biased region" description="Low complexity" evidence="1">
    <location>
        <begin position="103"/>
        <end position="117"/>
    </location>
</feature>
<accession>A0A0P1APN1</accession>
<feature type="region of interest" description="Disordered" evidence="1">
    <location>
        <begin position="96"/>
        <end position="121"/>
    </location>
</feature>
<name>A0A0P1APN1_PLAHL</name>